<dbReference type="InterPro" id="IPR013083">
    <property type="entry name" value="Znf_RING/FYVE/PHD"/>
</dbReference>
<dbReference type="Gene3D" id="3.30.40.10">
    <property type="entry name" value="Zinc/RING finger domain, C3HC4 (zinc finger)"/>
    <property type="match status" value="1"/>
</dbReference>
<keyword evidence="2" id="KW-1133">Transmembrane helix</keyword>
<comment type="caution">
    <text evidence="4">The sequence shown here is derived from an EMBL/GenBank/DDBJ whole genome shotgun (WGS) entry which is preliminary data.</text>
</comment>
<protein>
    <recommendedName>
        <fullName evidence="3">RING-type domain-containing protein</fullName>
    </recommendedName>
</protein>
<evidence type="ECO:0000259" key="3">
    <source>
        <dbReference type="PROSITE" id="PS50089"/>
    </source>
</evidence>
<dbReference type="Pfam" id="PF13920">
    <property type="entry name" value="zf-C3HC4_3"/>
    <property type="match status" value="1"/>
</dbReference>
<reference evidence="4" key="1">
    <citation type="submission" date="2021-02" db="EMBL/GenBank/DDBJ databases">
        <authorList>
            <person name="Dougan E. K."/>
            <person name="Rhodes N."/>
            <person name="Thang M."/>
            <person name="Chan C."/>
        </authorList>
    </citation>
    <scope>NUCLEOTIDE SEQUENCE</scope>
</reference>
<keyword evidence="1" id="KW-0479">Metal-binding</keyword>
<dbReference type="PROSITE" id="PS50089">
    <property type="entry name" value="ZF_RING_2"/>
    <property type="match status" value="1"/>
</dbReference>
<sequence>MEPASAFVASDADRRLPRALAENAASGIVVQVLIGAFVATILCALSCVGLNLLQARRRAAAAAGHPAQALQAVDDSAPGKGRLAGADHFDGAQVFEVLRMSSTVFRVQALEEAAATANEVQPASIELGAGSPEACEICCDAAATVVYLPCAHGGLCEACAAETLRRSNLHCVHCRGPVGQVLLVESALRLQRGLVSRAQALTGPPQQSDVLSVSGAGSVQASSVIVVAHASPRSL</sequence>
<dbReference type="AlphaFoldDB" id="A0A813GCZ9"/>
<gene>
    <name evidence="4" type="ORF">PGLA2088_LOCUS110</name>
</gene>
<name>A0A813GCZ9_POLGL</name>
<dbReference type="SUPFAM" id="SSF57850">
    <property type="entry name" value="RING/U-box"/>
    <property type="match status" value="1"/>
</dbReference>
<dbReference type="Proteomes" id="UP000626109">
    <property type="component" value="Unassembled WGS sequence"/>
</dbReference>
<dbReference type="GO" id="GO:0008270">
    <property type="term" value="F:zinc ion binding"/>
    <property type="evidence" value="ECO:0007669"/>
    <property type="project" value="UniProtKB-KW"/>
</dbReference>
<evidence type="ECO:0000256" key="2">
    <source>
        <dbReference type="SAM" id="Phobius"/>
    </source>
</evidence>
<evidence type="ECO:0000256" key="1">
    <source>
        <dbReference type="PROSITE-ProRule" id="PRU00175"/>
    </source>
</evidence>
<dbReference type="InterPro" id="IPR001841">
    <property type="entry name" value="Znf_RING"/>
</dbReference>
<keyword evidence="1" id="KW-0863">Zinc-finger</keyword>
<feature type="domain" description="RING-type" evidence="3">
    <location>
        <begin position="135"/>
        <end position="175"/>
    </location>
</feature>
<keyword evidence="2" id="KW-0472">Membrane</keyword>
<evidence type="ECO:0000313" key="5">
    <source>
        <dbReference type="Proteomes" id="UP000626109"/>
    </source>
</evidence>
<evidence type="ECO:0000313" key="4">
    <source>
        <dbReference type="EMBL" id="CAE8622818.1"/>
    </source>
</evidence>
<accession>A0A813GCZ9</accession>
<feature type="transmembrane region" description="Helical" evidence="2">
    <location>
        <begin position="28"/>
        <end position="53"/>
    </location>
</feature>
<dbReference type="EMBL" id="CAJNNW010000063">
    <property type="protein sequence ID" value="CAE8622818.1"/>
    <property type="molecule type" value="Genomic_DNA"/>
</dbReference>
<organism evidence="4 5">
    <name type="scientific">Polarella glacialis</name>
    <name type="common">Dinoflagellate</name>
    <dbReference type="NCBI Taxonomy" id="89957"/>
    <lineage>
        <taxon>Eukaryota</taxon>
        <taxon>Sar</taxon>
        <taxon>Alveolata</taxon>
        <taxon>Dinophyceae</taxon>
        <taxon>Suessiales</taxon>
        <taxon>Suessiaceae</taxon>
        <taxon>Polarella</taxon>
    </lineage>
</organism>
<keyword evidence="1" id="KW-0862">Zinc</keyword>
<keyword evidence="2" id="KW-0812">Transmembrane</keyword>
<proteinExistence type="predicted"/>